<dbReference type="EMBL" id="LR824019">
    <property type="protein sequence ID" value="CAH0587903.1"/>
    <property type="molecule type" value="Genomic_DNA"/>
</dbReference>
<dbReference type="InterPro" id="IPR009003">
    <property type="entry name" value="Peptidase_S1_PA"/>
</dbReference>
<dbReference type="FunFam" id="2.40.10.10:FF:000036">
    <property type="entry name" value="Trypsin beta"/>
    <property type="match status" value="1"/>
</dbReference>
<dbReference type="InterPro" id="IPR051333">
    <property type="entry name" value="CLIP_Serine_Protease"/>
</dbReference>
<evidence type="ECO:0000256" key="2">
    <source>
        <dbReference type="ARBA" id="ARBA00022656"/>
    </source>
</evidence>
<evidence type="ECO:0000256" key="10">
    <source>
        <dbReference type="RuleBase" id="RU363034"/>
    </source>
</evidence>
<comment type="function">
    <text evidence="8">Fibrinolytic activity; shows preferential cleavage of Arg-Gly bonds in all three fibrinogen chains. Contact with the caterpillars causes severe bleeding, due the anticoagulant effect of the protein.</text>
</comment>
<evidence type="ECO:0000256" key="11">
    <source>
        <dbReference type="SAM" id="SignalP"/>
    </source>
</evidence>
<dbReference type="GO" id="GO:0005576">
    <property type="term" value="C:extracellular region"/>
    <property type="evidence" value="ECO:0007669"/>
    <property type="project" value="UniProtKB-SubCell"/>
</dbReference>
<name>A0A9P0BQJ8_CHRIL</name>
<protein>
    <recommendedName>
        <fullName evidence="12">Peptidase S1 domain-containing protein</fullName>
    </recommendedName>
</protein>
<dbReference type="CDD" id="cd00190">
    <property type="entry name" value="Tryp_SPc"/>
    <property type="match status" value="1"/>
</dbReference>
<evidence type="ECO:0000313" key="14">
    <source>
        <dbReference type="Proteomes" id="UP001154114"/>
    </source>
</evidence>
<comment type="subcellular location">
    <subcellularLocation>
        <location evidence="1">Secreted</location>
        <location evidence="1">Extracellular space</location>
    </subcellularLocation>
</comment>
<dbReference type="OrthoDB" id="5565075at2759"/>
<feature type="chain" id="PRO_5040237000" description="Peptidase S1 domain-containing protein" evidence="11">
    <location>
        <begin position="20"/>
        <end position="290"/>
    </location>
</feature>
<keyword evidence="4 10" id="KW-0378">Hydrolase</keyword>
<dbReference type="Pfam" id="PF00089">
    <property type="entry name" value="Trypsin"/>
    <property type="match status" value="1"/>
</dbReference>
<evidence type="ECO:0000256" key="8">
    <source>
        <dbReference type="ARBA" id="ARBA00055534"/>
    </source>
</evidence>
<evidence type="ECO:0000256" key="7">
    <source>
        <dbReference type="ARBA" id="ARBA00023240"/>
    </source>
</evidence>
<dbReference type="AlphaFoldDB" id="A0A9P0BQJ8"/>
<keyword evidence="2" id="KW-0800">Toxin</keyword>
<keyword evidence="9" id="KW-1205">Fibrinolytic toxin</keyword>
<dbReference type="SMART" id="SM00020">
    <property type="entry name" value="Tryp_SPc"/>
    <property type="match status" value="1"/>
</dbReference>
<evidence type="ECO:0000256" key="6">
    <source>
        <dbReference type="ARBA" id="ARBA00023157"/>
    </source>
</evidence>
<dbReference type="InterPro" id="IPR001254">
    <property type="entry name" value="Trypsin_dom"/>
</dbReference>
<dbReference type="SUPFAM" id="SSF50494">
    <property type="entry name" value="Trypsin-like serine proteases"/>
    <property type="match status" value="1"/>
</dbReference>
<dbReference type="GO" id="GO:0006508">
    <property type="term" value="P:proteolysis"/>
    <property type="evidence" value="ECO:0007669"/>
    <property type="project" value="UniProtKB-KW"/>
</dbReference>
<reference evidence="13" key="1">
    <citation type="submission" date="2021-12" db="EMBL/GenBank/DDBJ databases">
        <authorList>
            <person name="King R."/>
        </authorList>
    </citation>
    <scope>NUCLEOTIDE SEQUENCE</scope>
</reference>
<evidence type="ECO:0000313" key="13">
    <source>
        <dbReference type="EMBL" id="CAH0587903.1"/>
    </source>
</evidence>
<feature type="signal peptide" evidence="11">
    <location>
        <begin position="1"/>
        <end position="19"/>
    </location>
</feature>
<dbReference type="PROSITE" id="PS00134">
    <property type="entry name" value="TRYPSIN_HIS"/>
    <property type="match status" value="1"/>
</dbReference>
<dbReference type="PRINTS" id="PR00722">
    <property type="entry name" value="CHYMOTRYPSIN"/>
</dbReference>
<evidence type="ECO:0000259" key="12">
    <source>
        <dbReference type="PROSITE" id="PS50240"/>
    </source>
</evidence>
<feature type="domain" description="Peptidase S1" evidence="12">
    <location>
        <begin position="54"/>
        <end position="290"/>
    </location>
</feature>
<dbReference type="PROSITE" id="PS50240">
    <property type="entry name" value="TRYPSIN_DOM"/>
    <property type="match status" value="1"/>
</dbReference>
<accession>A0A9P0BQJ8</accession>
<dbReference type="InterPro" id="IPR001314">
    <property type="entry name" value="Peptidase_S1A"/>
</dbReference>
<keyword evidence="5 10" id="KW-0720">Serine protease</keyword>
<evidence type="ECO:0000256" key="3">
    <source>
        <dbReference type="ARBA" id="ARBA00022670"/>
    </source>
</evidence>
<keyword evidence="11" id="KW-0732">Signal</keyword>
<dbReference type="PANTHER" id="PTHR24260">
    <property type="match status" value="1"/>
</dbReference>
<dbReference type="GO" id="GO:0090729">
    <property type="term" value="F:toxin activity"/>
    <property type="evidence" value="ECO:0007669"/>
    <property type="project" value="UniProtKB-KW"/>
</dbReference>
<dbReference type="PANTHER" id="PTHR24260:SF136">
    <property type="entry name" value="GH08193P-RELATED"/>
    <property type="match status" value="1"/>
</dbReference>
<dbReference type="InterPro" id="IPR018114">
    <property type="entry name" value="TRYPSIN_HIS"/>
</dbReference>
<dbReference type="Gene3D" id="2.40.10.10">
    <property type="entry name" value="Trypsin-like serine proteases"/>
    <property type="match status" value="2"/>
</dbReference>
<keyword evidence="3 10" id="KW-0645">Protease</keyword>
<dbReference type="InterPro" id="IPR043504">
    <property type="entry name" value="Peptidase_S1_PA_chymotrypsin"/>
</dbReference>
<evidence type="ECO:0000256" key="1">
    <source>
        <dbReference type="ARBA" id="ARBA00004239"/>
    </source>
</evidence>
<keyword evidence="6" id="KW-1015">Disulfide bond</keyword>
<organism evidence="13 14">
    <name type="scientific">Chrysodeixis includens</name>
    <name type="common">Soybean looper</name>
    <name type="synonym">Pseudoplusia includens</name>
    <dbReference type="NCBI Taxonomy" id="689277"/>
    <lineage>
        <taxon>Eukaryota</taxon>
        <taxon>Metazoa</taxon>
        <taxon>Ecdysozoa</taxon>
        <taxon>Arthropoda</taxon>
        <taxon>Hexapoda</taxon>
        <taxon>Insecta</taxon>
        <taxon>Pterygota</taxon>
        <taxon>Neoptera</taxon>
        <taxon>Endopterygota</taxon>
        <taxon>Lepidoptera</taxon>
        <taxon>Glossata</taxon>
        <taxon>Ditrysia</taxon>
        <taxon>Noctuoidea</taxon>
        <taxon>Noctuidae</taxon>
        <taxon>Plusiinae</taxon>
        <taxon>Chrysodeixis</taxon>
    </lineage>
</organism>
<evidence type="ECO:0000256" key="9">
    <source>
        <dbReference type="ARBA" id="ARBA00084094"/>
    </source>
</evidence>
<keyword evidence="14" id="KW-1185">Reference proteome</keyword>
<dbReference type="GO" id="GO:0004252">
    <property type="term" value="F:serine-type endopeptidase activity"/>
    <property type="evidence" value="ECO:0007669"/>
    <property type="project" value="InterPro"/>
</dbReference>
<dbReference type="FunFam" id="2.40.10.10:FF:000068">
    <property type="entry name" value="transmembrane protease serine 2"/>
    <property type="match status" value="1"/>
</dbReference>
<evidence type="ECO:0000256" key="5">
    <source>
        <dbReference type="ARBA" id="ARBA00022825"/>
    </source>
</evidence>
<dbReference type="Proteomes" id="UP001154114">
    <property type="component" value="Chromosome 16"/>
</dbReference>
<evidence type="ECO:0000256" key="4">
    <source>
        <dbReference type="ARBA" id="ARBA00022801"/>
    </source>
</evidence>
<dbReference type="PROSITE" id="PS00135">
    <property type="entry name" value="TRYPSIN_SER"/>
    <property type="match status" value="1"/>
</dbReference>
<dbReference type="InterPro" id="IPR033116">
    <property type="entry name" value="TRYPSIN_SER"/>
</dbReference>
<proteinExistence type="predicted"/>
<gene>
    <name evidence="13" type="ORF">CINC_LOCUS3747</name>
</gene>
<sequence length="290" mass="30650">MRALNLFICLFIILHDSLSAVIQPSPANGYHLRVGVPLAAKIRREEAASKETRIVGGSQVTAASPVSYQAGIVAKLTTGWTSICGGSLISSTRVLTAAHCWWDGQSQARSFTIVLGSLTIFTGGTRQDTSDVVVHPQWTVNALHDIAMIKIKAVSFNNNIQVVPLPTNADINLTFDGFSGLITGYGKTTDAQNSFPATTSLHQTTVPIITNAVCQRSFSVKIDGSHVCTSGSGGKGTCEGDSGGPLTIVRRNQRILAGVVSFGPDSGCQAGSPSVFTRVTAYLSWINSHM</sequence>
<keyword evidence="7" id="KW-1199">Hemostasis impairing toxin</keyword>